<dbReference type="Pfam" id="PF13837">
    <property type="entry name" value="Myb_DNA-bind_4"/>
    <property type="match status" value="2"/>
</dbReference>
<protein>
    <submittedName>
        <fullName evidence="9">Trihelix transcription factor GT-2-like protein</fullName>
    </submittedName>
</protein>
<dbReference type="EMBL" id="JARAOO010000004">
    <property type="protein sequence ID" value="KAJ7969821.1"/>
    <property type="molecule type" value="Genomic_DNA"/>
</dbReference>
<dbReference type="SMART" id="SM00717">
    <property type="entry name" value="SANT"/>
    <property type="match status" value="2"/>
</dbReference>
<evidence type="ECO:0000313" key="10">
    <source>
        <dbReference type="Proteomes" id="UP001163823"/>
    </source>
</evidence>
<dbReference type="GO" id="GO:0005634">
    <property type="term" value="C:nucleus"/>
    <property type="evidence" value="ECO:0007669"/>
    <property type="project" value="UniProtKB-SubCell"/>
</dbReference>
<dbReference type="AlphaFoldDB" id="A0AAD7PVJ8"/>
<keyword evidence="4" id="KW-0238">DNA-binding</keyword>
<dbReference type="CDD" id="cd12203">
    <property type="entry name" value="GT1"/>
    <property type="match status" value="2"/>
</dbReference>
<dbReference type="InterPro" id="IPR044822">
    <property type="entry name" value="Myb_DNA-bind_4"/>
</dbReference>
<evidence type="ECO:0000256" key="1">
    <source>
        <dbReference type="ARBA" id="ARBA00004123"/>
    </source>
</evidence>
<keyword evidence="3" id="KW-0805">Transcription regulation</keyword>
<sequence>MLGDGDSSVLVTSGGDAVMAVAAAATEEARDVGEKGKVRDGDGGNRWPRQETLALLKIRSDMDAVFRDSSLKAPLWEEVSRKLADLGYNRSAKKCKEKFENVYKYHKRTKEGRSGKREGKTYRFFDELQAFENQFTVSHHHSKPQQSRPLETARTIDHHHHHSPKIIYKKKRKWKDYFKRVTRNVIMKQEEMQAKFFAAIDKRERERMTREDAWRIQEMSRINREHEILVQERSTEAAKDAALVAFLQKLSGQVLPANPANVVLPIQQPCDLPSQQPPPQQQQPPRPVPPMVASNNLEIPKMDNGQTNNINVAIHDPVSSSSRWPKVEVHALINLKRNSDFKYQENGPKGALWEEISTGMKRLGYNRSSKRCKEKWENINKYYKRVKERNKTRPEDCKTCPYFHRLDALYKEKNLSIKNSGNIIPSNMMMEPLMVQPEQQWRPPPQNEPQSSTAVKDDDIDGEDADEDEEGSMGDGGSAGNYETVTNKLLSSSMDTVE</sequence>
<dbReference type="PANTHER" id="PTHR21654">
    <property type="entry name" value="FI21293P1"/>
    <property type="match status" value="1"/>
</dbReference>
<feature type="compositionally biased region" description="Pro residues" evidence="7">
    <location>
        <begin position="275"/>
        <end position="290"/>
    </location>
</feature>
<feature type="region of interest" description="Disordered" evidence="7">
    <location>
        <begin position="268"/>
        <end position="291"/>
    </location>
</feature>
<dbReference type="InterPro" id="IPR001005">
    <property type="entry name" value="SANT/Myb"/>
</dbReference>
<feature type="compositionally biased region" description="Acidic residues" evidence="7">
    <location>
        <begin position="458"/>
        <end position="472"/>
    </location>
</feature>
<keyword evidence="10" id="KW-1185">Reference proteome</keyword>
<dbReference type="FunFam" id="1.10.10.60:FF:000092">
    <property type="entry name" value="Trihelix transcription factor GT-2"/>
    <property type="match status" value="1"/>
</dbReference>
<feature type="region of interest" description="Disordered" evidence="7">
    <location>
        <begin position="137"/>
        <end position="164"/>
    </location>
</feature>
<reference evidence="9" key="1">
    <citation type="journal article" date="2023" name="Science">
        <title>Elucidation of the pathway for biosynthesis of saponin adjuvants from the soapbark tree.</title>
        <authorList>
            <person name="Reed J."/>
            <person name="Orme A."/>
            <person name="El-Demerdash A."/>
            <person name="Owen C."/>
            <person name="Martin L.B.B."/>
            <person name="Misra R.C."/>
            <person name="Kikuchi S."/>
            <person name="Rejzek M."/>
            <person name="Martin A.C."/>
            <person name="Harkess A."/>
            <person name="Leebens-Mack J."/>
            <person name="Louveau T."/>
            <person name="Stephenson M.J."/>
            <person name="Osbourn A."/>
        </authorList>
    </citation>
    <scope>NUCLEOTIDE SEQUENCE</scope>
    <source>
        <strain evidence="9">S10</strain>
    </source>
</reference>
<keyword evidence="5" id="KW-0804">Transcription</keyword>
<organism evidence="9 10">
    <name type="scientific">Quillaja saponaria</name>
    <name type="common">Soap bark tree</name>
    <dbReference type="NCBI Taxonomy" id="32244"/>
    <lineage>
        <taxon>Eukaryota</taxon>
        <taxon>Viridiplantae</taxon>
        <taxon>Streptophyta</taxon>
        <taxon>Embryophyta</taxon>
        <taxon>Tracheophyta</taxon>
        <taxon>Spermatophyta</taxon>
        <taxon>Magnoliopsida</taxon>
        <taxon>eudicotyledons</taxon>
        <taxon>Gunneridae</taxon>
        <taxon>Pentapetalae</taxon>
        <taxon>rosids</taxon>
        <taxon>fabids</taxon>
        <taxon>Fabales</taxon>
        <taxon>Quillajaceae</taxon>
        <taxon>Quillaja</taxon>
    </lineage>
</organism>
<evidence type="ECO:0000313" key="9">
    <source>
        <dbReference type="EMBL" id="KAJ7969821.1"/>
    </source>
</evidence>
<evidence type="ECO:0000259" key="8">
    <source>
        <dbReference type="PROSITE" id="PS50090"/>
    </source>
</evidence>
<dbReference type="FunFam" id="1.10.10.60:FF:000061">
    <property type="entry name" value="Trihelix transcription factor GT-2"/>
    <property type="match status" value="1"/>
</dbReference>
<evidence type="ECO:0000256" key="5">
    <source>
        <dbReference type="ARBA" id="ARBA00023163"/>
    </source>
</evidence>
<feature type="region of interest" description="Disordered" evidence="7">
    <location>
        <begin position="438"/>
        <end position="498"/>
    </location>
</feature>
<evidence type="ECO:0000256" key="3">
    <source>
        <dbReference type="ARBA" id="ARBA00023015"/>
    </source>
</evidence>
<dbReference type="PANTHER" id="PTHR21654:SF73">
    <property type="entry name" value="TRIHELIX TRANSCRIPTION FACTOR GT-2"/>
    <property type="match status" value="1"/>
</dbReference>
<keyword evidence="6" id="KW-0539">Nucleus</keyword>
<comment type="caution">
    <text evidence="9">The sequence shown here is derived from an EMBL/GenBank/DDBJ whole genome shotgun (WGS) entry which is preliminary data.</text>
</comment>
<keyword evidence="2" id="KW-0677">Repeat</keyword>
<name>A0AAD7PVJ8_QUISA</name>
<dbReference type="GO" id="GO:0006355">
    <property type="term" value="P:regulation of DNA-templated transcription"/>
    <property type="evidence" value="ECO:0007669"/>
    <property type="project" value="UniProtKB-ARBA"/>
</dbReference>
<feature type="domain" description="Myb-like" evidence="8">
    <location>
        <begin position="316"/>
        <end position="380"/>
    </location>
</feature>
<feature type="compositionally biased region" description="Polar residues" evidence="7">
    <location>
        <begin position="481"/>
        <end position="498"/>
    </location>
</feature>
<evidence type="ECO:0000256" key="2">
    <source>
        <dbReference type="ARBA" id="ARBA00022737"/>
    </source>
</evidence>
<comment type="subcellular location">
    <subcellularLocation>
        <location evidence="1">Nucleus</location>
    </subcellularLocation>
</comment>
<dbReference type="Gene3D" id="1.10.10.60">
    <property type="entry name" value="Homeodomain-like"/>
    <property type="match status" value="2"/>
</dbReference>
<accession>A0AAD7PVJ8</accession>
<evidence type="ECO:0000256" key="6">
    <source>
        <dbReference type="ARBA" id="ARBA00023242"/>
    </source>
</evidence>
<evidence type="ECO:0000256" key="4">
    <source>
        <dbReference type="ARBA" id="ARBA00023125"/>
    </source>
</evidence>
<gene>
    <name evidence="9" type="ORF">O6P43_008102</name>
</gene>
<dbReference type="PROSITE" id="PS50090">
    <property type="entry name" value="MYB_LIKE"/>
    <property type="match status" value="2"/>
</dbReference>
<dbReference type="Proteomes" id="UP001163823">
    <property type="component" value="Chromosome 4"/>
</dbReference>
<feature type="domain" description="Myb-like" evidence="8">
    <location>
        <begin position="39"/>
        <end position="103"/>
    </location>
</feature>
<proteinExistence type="predicted"/>
<evidence type="ECO:0000256" key="7">
    <source>
        <dbReference type="SAM" id="MobiDB-lite"/>
    </source>
</evidence>
<dbReference type="GO" id="GO:0003677">
    <property type="term" value="F:DNA binding"/>
    <property type="evidence" value="ECO:0007669"/>
    <property type="project" value="UniProtKB-KW"/>
</dbReference>